<sequence>MTSPQTNFEHRPTFKTKFLAPKYWGVWLYVVFAVICAWLPARVRDFIGAQIGFRMGKRNPRTRVRARVNLSLCFPQWSETKREAVLDEMFKHIGMSLTASATLIVRSSRYLEKHTELIGEEHITPYLESGQPIIFMVPHTWFIDFPGVLLASRGYPMTTMVNPQKNEFIDYLMQKGRIRYGGKIFGRGAGIKCLLGAINEGYSAYYLPDQDHGMKRSEYVPFFGTHKATLPGLGRMIEATNAVVIPMVANYDRQRQKFQGIIRPPMLDLPTGDLAQDARRMNEEIEALITPRPEQYMWILKVLQSRPEGEPDPYKRH</sequence>
<evidence type="ECO:0000256" key="6">
    <source>
        <dbReference type="HAMAP-Rule" id="MF_01944"/>
    </source>
</evidence>
<comment type="pathway">
    <text evidence="6">Bacterial outer membrane biogenesis; lipopolysaccharide biosynthesis.</text>
</comment>
<evidence type="ECO:0000256" key="4">
    <source>
        <dbReference type="ARBA" id="ARBA00023136"/>
    </source>
</evidence>
<comment type="similarity">
    <text evidence="6">Belongs to the LpxL/LpxM/LpxP family. LpxM subfamily.</text>
</comment>
<dbReference type="AlphaFoldDB" id="A0A4U1BKT0"/>
<dbReference type="HAMAP" id="MF_01944">
    <property type="entry name" value="Lipid_A_LpxM"/>
    <property type="match status" value="1"/>
</dbReference>
<protein>
    <recommendedName>
        <fullName evidence="6">Lipid A biosynthesis acyltransferase</fullName>
        <ecNumber evidence="6">2.3.1.243</ecNumber>
    </recommendedName>
    <alternativeName>
        <fullName evidence="6">Kdo(2)-lauroyl-lipid IV(A) acyltransferase</fullName>
    </alternativeName>
</protein>
<dbReference type="PANTHER" id="PTHR30606:SF4">
    <property type="entry name" value="LIPID A BIOSYNTHESIS MYRISTOYLTRANSFERASE"/>
    <property type="match status" value="1"/>
</dbReference>
<comment type="function">
    <text evidence="6">Catalyzes the transfer of an acyl chain from an acyl-[acyl-carrier-protein] (ACP) to a Kdo(2)-(acyl)-lipid IV(A) to form a Kdo(2)-lipid A.</text>
</comment>
<evidence type="ECO:0000256" key="3">
    <source>
        <dbReference type="ARBA" id="ARBA00022679"/>
    </source>
</evidence>
<keyword evidence="1 6" id="KW-1003">Cell membrane</keyword>
<organism evidence="7 8">
    <name type="scientific">Ferrimonas aestuarii</name>
    <dbReference type="NCBI Taxonomy" id="2569539"/>
    <lineage>
        <taxon>Bacteria</taxon>
        <taxon>Pseudomonadati</taxon>
        <taxon>Pseudomonadota</taxon>
        <taxon>Gammaproteobacteria</taxon>
        <taxon>Alteromonadales</taxon>
        <taxon>Ferrimonadaceae</taxon>
        <taxon>Ferrimonas</taxon>
    </lineage>
</organism>
<keyword evidence="6" id="KW-0812">Transmembrane</keyword>
<keyword evidence="6" id="KW-0448">Lipopolysaccharide biosynthesis</keyword>
<dbReference type="GO" id="GO:0005886">
    <property type="term" value="C:plasma membrane"/>
    <property type="evidence" value="ECO:0007669"/>
    <property type="project" value="UniProtKB-SubCell"/>
</dbReference>
<dbReference type="CDD" id="cd07984">
    <property type="entry name" value="LPLAT_LABLAT-like"/>
    <property type="match status" value="1"/>
</dbReference>
<comment type="catalytic activity">
    <reaction evidence="6">
        <text>an alpha-Kdo-(2-&gt;4)-alpha-Kdo-(2-&gt;6)-(acyl)-lipid IVA + a fatty acyl-[ACP] = an alpha-Kdo-(2-&gt;4)-alpha-Kdo-(2-&gt;6)-lipid A + holo-[ACP]</text>
        <dbReference type="Rhea" id="RHEA:69400"/>
        <dbReference type="Rhea" id="RHEA-COMP:9685"/>
        <dbReference type="Rhea" id="RHEA-COMP:14125"/>
        <dbReference type="ChEBI" id="CHEBI:64479"/>
        <dbReference type="ChEBI" id="CHEBI:138651"/>
        <dbReference type="ChEBI" id="CHEBI:176430"/>
        <dbReference type="ChEBI" id="CHEBI:176431"/>
        <dbReference type="EC" id="2.3.1.243"/>
    </reaction>
</comment>
<dbReference type="UniPathway" id="UPA00360">
    <property type="reaction ID" value="UER00486"/>
</dbReference>
<keyword evidence="8" id="KW-1185">Reference proteome</keyword>
<dbReference type="EMBL" id="SWCJ01000014">
    <property type="protein sequence ID" value="TKB52790.1"/>
    <property type="molecule type" value="Genomic_DNA"/>
</dbReference>
<evidence type="ECO:0000313" key="8">
    <source>
        <dbReference type="Proteomes" id="UP000305675"/>
    </source>
</evidence>
<dbReference type="InterPro" id="IPR004960">
    <property type="entry name" value="LipA_acyltrans"/>
</dbReference>
<feature type="transmembrane region" description="Helical" evidence="6">
    <location>
        <begin position="23"/>
        <end position="41"/>
    </location>
</feature>
<comment type="pathway">
    <text evidence="6">Glycolipid biosynthesis; KDO(2)-lipid A biosynthesis; KDO(2)-lipid A from CMP-3-deoxy-D-manno-octulosonate and lipid IV(A): step 4/4.</text>
</comment>
<keyword evidence="6" id="KW-1133">Transmembrane helix</keyword>
<comment type="caution">
    <text evidence="7">The sequence shown here is derived from an EMBL/GenBank/DDBJ whole genome shotgun (WGS) entry which is preliminary data.</text>
</comment>
<gene>
    <name evidence="7" type="primary">msbB</name>
    <name evidence="6" type="synonym">lpxM</name>
    <name evidence="7" type="ORF">FCL42_15895</name>
</gene>
<dbReference type="GO" id="GO:0036104">
    <property type="term" value="P:Kdo2-lipid A biosynthetic process"/>
    <property type="evidence" value="ECO:0007669"/>
    <property type="project" value="UniProtKB-UniRule"/>
</dbReference>
<dbReference type="PIRSF" id="PIRSF026649">
    <property type="entry name" value="MsbB"/>
    <property type="match status" value="1"/>
</dbReference>
<dbReference type="GO" id="GO:0016747">
    <property type="term" value="F:acyltransferase activity, transferring groups other than amino-acyl groups"/>
    <property type="evidence" value="ECO:0007669"/>
    <property type="project" value="InterPro"/>
</dbReference>
<comment type="subcellular location">
    <subcellularLocation>
        <location evidence="6">Cell inner membrane</location>
        <topology evidence="6">Single-pass membrane protein</topology>
    </subcellularLocation>
</comment>
<keyword evidence="3 6" id="KW-0808">Transferase</keyword>
<dbReference type="OrthoDB" id="9803456at2"/>
<dbReference type="Pfam" id="PF03279">
    <property type="entry name" value="Lip_A_acyltrans"/>
    <property type="match status" value="1"/>
</dbReference>
<dbReference type="Proteomes" id="UP000305675">
    <property type="component" value="Unassembled WGS sequence"/>
</dbReference>
<name>A0A4U1BKT0_9GAMM</name>
<evidence type="ECO:0000256" key="1">
    <source>
        <dbReference type="ARBA" id="ARBA00022475"/>
    </source>
</evidence>
<dbReference type="GO" id="GO:0009103">
    <property type="term" value="P:lipopolysaccharide biosynthetic process"/>
    <property type="evidence" value="ECO:0007669"/>
    <property type="project" value="UniProtKB-UniRule"/>
</dbReference>
<evidence type="ECO:0000256" key="2">
    <source>
        <dbReference type="ARBA" id="ARBA00022519"/>
    </source>
</evidence>
<dbReference type="InterPro" id="IPR011921">
    <property type="entry name" value="Lipid_A_MsbB"/>
</dbReference>
<reference evidence="7 8" key="1">
    <citation type="submission" date="2019-04" db="EMBL/GenBank/DDBJ databases">
        <authorList>
            <person name="Hwang J.C."/>
        </authorList>
    </citation>
    <scope>NUCLEOTIDE SEQUENCE [LARGE SCALE GENOMIC DNA]</scope>
    <source>
        <strain evidence="7 8">IMCC35002</strain>
    </source>
</reference>
<dbReference type="UniPathway" id="UPA00030"/>
<keyword evidence="5 6" id="KW-0012">Acyltransferase</keyword>
<dbReference type="EC" id="2.3.1.243" evidence="6"/>
<dbReference type="NCBIfam" id="NF006507">
    <property type="entry name" value="PRK08943.1"/>
    <property type="match status" value="1"/>
</dbReference>
<evidence type="ECO:0000313" key="7">
    <source>
        <dbReference type="EMBL" id="TKB52790.1"/>
    </source>
</evidence>
<dbReference type="RefSeq" id="WP_136864413.1">
    <property type="nucleotide sequence ID" value="NZ_SWCJ01000014.1"/>
</dbReference>
<dbReference type="PANTHER" id="PTHR30606">
    <property type="entry name" value="LIPID A BIOSYNTHESIS LAUROYL ACYLTRANSFERASE"/>
    <property type="match status" value="1"/>
</dbReference>
<proteinExistence type="inferred from homology"/>
<feature type="short sequence motif" description="HXXXXD motif" evidence="6">
    <location>
        <begin position="139"/>
        <end position="144"/>
    </location>
</feature>
<accession>A0A4U1BKT0</accession>
<dbReference type="NCBIfam" id="TIGR02208">
    <property type="entry name" value="lipid_A_msbB"/>
    <property type="match status" value="1"/>
</dbReference>
<keyword evidence="4 6" id="KW-0472">Membrane</keyword>
<evidence type="ECO:0000256" key="5">
    <source>
        <dbReference type="ARBA" id="ARBA00023315"/>
    </source>
</evidence>
<dbReference type="GO" id="GO:0009276">
    <property type="term" value="C:Gram-negative-bacterium-type cell wall"/>
    <property type="evidence" value="ECO:0007669"/>
    <property type="project" value="InterPro"/>
</dbReference>
<keyword evidence="2 6" id="KW-0997">Cell inner membrane</keyword>